<feature type="region of interest" description="Disordered" evidence="1">
    <location>
        <begin position="1"/>
        <end position="134"/>
    </location>
</feature>
<name>A0A9P5XAP3_9AGAR</name>
<reference evidence="2" key="1">
    <citation type="submission" date="2020-11" db="EMBL/GenBank/DDBJ databases">
        <authorList>
            <consortium name="DOE Joint Genome Institute"/>
            <person name="Ahrendt S."/>
            <person name="Riley R."/>
            <person name="Andreopoulos W."/>
            <person name="Labutti K."/>
            <person name="Pangilinan J."/>
            <person name="Ruiz-Duenas F.J."/>
            <person name="Barrasa J.M."/>
            <person name="Sanchez-Garcia M."/>
            <person name="Camarero S."/>
            <person name="Miyauchi S."/>
            <person name="Serrano A."/>
            <person name="Linde D."/>
            <person name="Babiker R."/>
            <person name="Drula E."/>
            <person name="Ayuso-Fernandez I."/>
            <person name="Pacheco R."/>
            <person name="Padilla G."/>
            <person name="Ferreira P."/>
            <person name="Barriuso J."/>
            <person name="Kellner H."/>
            <person name="Castanera R."/>
            <person name="Alfaro M."/>
            <person name="Ramirez L."/>
            <person name="Pisabarro A.G."/>
            <person name="Kuo A."/>
            <person name="Tritt A."/>
            <person name="Lipzen A."/>
            <person name="He G."/>
            <person name="Yan M."/>
            <person name="Ng V."/>
            <person name="Cullen D."/>
            <person name="Martin F."/>
            <person name="Rosso M.-N."/>
            <person name="Henrissat B."/>
            <person name="Hibbett D."/>
            <person name="Martinez A.T."/>
            <person name="Grigoriev I.V."/>
        </authorList>
    </citation>
    <scope>NUCLEOTIDE SEQUENCE</scope>
    <source>
        <strain evidence="2">MF-IS2</strain>
    </source>
</reference>
<gene>
    <name evidence="2" type="ORF">P691DRAFT_84636</name>
</gene>
<accession>A0A9P5XAP3</accession>
<evidence type="ECO:0000313" key="3">
    <source>
        <dbReference type="Proteomes" id="UP000807342"/>
    </source>
</evidence>
<proteinExistence type="predicted"/>
<dbReference type="AlphaFoldDB" id="A0A9P5XAP3"/>
<dbReference type="EMBL" id="MU151180">
    <property type="protein sequence ID" value="KAF9447933.1"/>
    <property type="molecule type" value="Genomic_DNA"/>
</dbReference>
<feature type="region of interest" description="Disordered" evidence="1">
    <location>
        <begin position="197"/>
        <end position="332"/>
    </location>
</feature>
<feature type="compositionally biased region" description="Pro residues" evidence="1">
    <location>
        <begin position="218"/>
        <end position="228"/>
    </location>
</feature>
<keyword evidence="3" id="KW-1185">Reference proteome</keyword>
<feature type="compositionally biased region" description="Polar residues" evidence="1">
    <location>
        <begin position="95"/>
        <end position="113"/>
    </location>
</feature>
<feature type="compositionally biased region" description="Polar residues" evidence="1">
    <location>
        <begin position="231"/>
        <end position="241"/>
    </location>
</feature>
<organism evidence="2 3">
    <name type="scientific">Macrolepiota fuliginosa MF-IS2</name>
    <dbReference type="NCBI Taxonomy" id="1400762"/>
    <lineage>
        <taxon>Eukaryota</taxon>
        <taxon>Fungi</taxon>
        <taxon>Dikarya</taxon>
        <taxon>Basidiomycota</taxon>
        <taxon>Agaricomycotina</taxon>
        <taxon>Agaricomycetes</taxon>
        <taxon>Agaricomycetidae</taxon>
        <taxon>Agaricales</taxon>
        <taxon>Agaricineae</taxon>
        <taxon>Agaricaceae</taxon>
        <taxon>Macrolepiota</taxon>
    </lineage>
</organism>
<feature type="compositionally biased region" description="Low complexity" evidence="1">
    <location>
        <begin position="69"/>
        <end position="83"/>
    </location>
</feature>
<protein>
    <submittedName>
        <fullName evidence="2">Uncharacterized protein</fullName>
    </submittedName>
</protein>
<dbReference type="OrthoDB" id="3064136at2759"/>
<feature type="compositionally biased region" description="Gly residues" evidence="1">
    <location>
        <begin position="314"/>
        <end position="327"/>
    </location>
</feature>
<feature type="compositionally biased region" description="Low complexity" evidence="1">
    <location>
        <begin position="249"/>
        <end position="264"/>
    </location>
</feature>
<feature type="region of interest" description="Disordered" evidence="1">
    <location>
        <begin position="354"/>
        <end position="380"/>
    </location>
</feature>
<comment type="caution">
    <text evidence="2">The sequence shown here is derived from an EMBL/GenBank/DDBJ whole genome shotgun (WGS) entry which is preliminary data.</text>
</comment>
<feature type="compositionally biased region" description="Polar residues" evidence="1">
    <location>
        <begin position="1"/>
        <end position="14"/>
    </location>
</feature>
<dbReference type="Proteomes" id="UP000807342">
    <property type="component" value="Unassembled WGS sequence"/>
</dbReference>
<sequence>MRSVSSFYPRTQVSGRHPLSRSYSGGAVYHEVEDEEGVDEWGQRRVRTSSTSRGAAPPTSWNGHGGKSTGSRISTSSAGSSGSMKMKLSPPMEAQNASSDDTIHTPSTASSLSIPLPATPQDEPVLNSPITRKGRIIDKDKSLPPLPLQPILKKQPSKIAFPRSRAGSISSPSVPSTPVTATPAAAAAALARVASPGPMRPLRLPQRVTSSAGVPSGDRPPVPVPSVPPSLRNSASQNLQPMQHPPSLMPSRSISGLSSSTSMPRLNVVSGGGVATAPSSPTTGLIKPKPRTGTGMTYRKSSYQTLSSSAGPGASVGSGGASTGGSGSLNSRIRAPMPLATASLASVSTAAMNGGGVSGLGMRTRSRTPTTPSAPVGRAF</sequence>
<evidence type="ECO:0000256" key="1">
    <source>
        <dbReference type="SAM" id="MobiDB-lite"/>
    </source>
</evidence>
<feature type="region of interest" description="Disordered" evidence="1">
    <location>
        <begin position="157"/>
        <end position="180"/>
    </location>
</feature>
<evidence type="ECO:0000313" key="2">
    <source>
        <dbReference type="EMBL" id="KAF9447933.1"/>
    </source>
</evidence>